<feature type="region of interest" description="Disordered" evidence="1">
    <location>
        <begin position="132"/>
        <end position="154"/>
    </location>
</feature>
<protein>
    <recommendedName>
        <fullName evidence="2">GYF domain-containing protein</fullName>
    </recommendedName>
</protein>
<gene>
    <name evidence="3" type="ORF">WICPIJ_007369</name>
</gene>
<dbReference type="SMART" id="SM00444">
    <property type="entry name" value="GYF"/>
    <property type="match status" value="1"/>
</dbReference>
<feature type="region of interest" description="Disordered" evidence="1">
    <location>
        <begin position="524"/>
        <end position="544"/>
    </location>
</feature>
<feature type="region of interest" description="Disordered" evidence="1">
    <location>
        <begin position="1"/>
        <end position="37"/>
    </location>
</feature>
<dbReference type="PANTHER" id="PTHR14445">
    <property type="entry name" value="GRB10 INTERACTING GYF PROTEIN"/>
    <property type="match status" value="1"/>
</dbReference>
<feature type="compositionally biased region" description="Low complexity" evidence="1">
    <location>
        <begin position="132"/>
        <end position="142"/>
    </location>
</feature>
<dbReference type="Gene3D" id="3.30.1490.40">
    <property type="match status" value="1"/>
</dbReference>
<feature type="compositionally biased region" description="Low complexity" evidence="1">
    <location>
        <begin position="234"/>
        <end position="245"/>
    </location>
</feature>
<dbReference type="PROSITE" id="PS50829">
    <property type="entry name" value="GYF"/>
    <property type="match status" value="1"/>
</dbReference>
<dbReference type="Pfam" id="PF02213">
    <property type="entry name" value="GYF"/>
    <property type="match status" value="1"/>
</dbReference>
<comment type="caution">
    <text evidence="3">The sequence shown here is derived from an EMBL/GenBank/DDBJ whole genome shotgun (WGS) entry which is preliminary data.</text>
</comment>
<dbReference type="Proteomes" id="UP000774326">
    <property type="component" value="Unassembled WGS sequence"/>
</dbReference>
<feature type="region of interest" description="Disordered" evidence="1">
    <location>
        <begin position="457"/>
        <end position="509"/>
    </location>
</feature>
<feature type="domain" description="GYF" evidence="2">
    <location>
        <begin position="252"/>
        <end position="300"/>
    </location>
</feature>
<dbReference type="PANTHER" id="PTHR14445:SF36">
    <property type="entry name" value="FI03272P-RELATED"/>
    <property type="match status" value="1"/>
</dbReference>
<evidence type="ECO:0000259" key="2">
    <source>
        <dbReference type="PROSITE" id="PS50829"/>
    </source>
</evidence>
<feature type="region of interest" description="Disordered" evidence="1">
    <location>
        <begin position="225"/>
        <end position="245"/>
    </location>
</feature>
<dbReference type="EMBL" id="JAEUBG010004337">
    <property type="protein sequence ID" value="KAH3681643.1"/>
    <property type="molecule type" value="Genomic_DNA"/>
</dbReference>
<accession>A0A9P8Q013</accession>
<feature type="compositionally biased region" description="Low complexity" evidence="1">
    <location>
        <begin position="11"/>
        <end position="20"/>
    </location>
</feature>
<dbReference type="SUPFAM" id="SSF55277">
    <property type="entry name" value="GYF domain"/>
    <property type="match status" value="1"/>
</dbReference>
<evidence type="ECO:0000313" key="3">
    <source>
        <dbReference type="EMBL" id="KAH3681643.1"/>
    </source>
</evidence>
<sequence>MRPKTSRHSSQDASSRSNSNLNQSWEPSATNSSNSNVQLNEQASHITNSIFNSINGGSNEQHQSSSFTHSDSFNSASKSNKVYSIDELTQIWSSIQDELQKKGYDEKYRSLAPIRQLIDQVENDRQVQKLFQQQQQQQQQQQNGFKRTDSSAQVSQLNDQLNEFGNWAKTESSLDFASILSKVSSSSNIMNSNIGLKSNSPFASKPMLHRDTSFQSIHSPLLTHNSLSQSNFHPQSTPSQQQPQLQLPDPAQVMWYYLDSNQDQHGPFAGDVMQSWYIGGYFAPNLHLRRADDLNFTTLEEFMILVNNRETPFLTPVPTTNNQPMAAPIATTPSFSSFAQFDGLSSQPMYQSSSTFITPQLQQTQQSGWANQSGRASPWASNNHLHDHNVNEFRLGSNSPFLSNSSTFVNDNSSSLLQQQSTFGSVIQQPLASFGQDAALLERINSQIFDDSYAETGQTVDSTKESAASPAAGPASAPAASLAKEAVHSTPKAQVSAPVATVPTSTPSSMQEALAEAKEAAKAEVKSARAPASRTLLTKPRTEKKEVKKLVTEASKSETEPTNVKPQLAPWASVTKTTISNDKPQLTLEQIQQMEAKESAKQLKIKAEKDKILASQLFAAAEREAELANQKLASLPVTSSWGKPVVKTVTPTKSLLDIQREEAEAEAKAAAAAAAKSASSNNNSNIPLAAAPPKSSFASIATPQNSNPWTTVTVKKPAPVKPVVKAPITSSAKINPDVLRSVSASNVQPASSSASSSTSRVSPRQEFLTWCRTTMKLNRGINENEVLQILLMLPIGNESQEIIADTIYCNSTTMDGRRFAQEFLKRRKVVEDRINDGLSWNDALHMTVEDDNDGWDFQVVGKKNKRRN</sequence>
<proteinExistence type="predicted"/>
<dbReference type="AlphaFoldDB" id="A0A9P8Q013"/>
<organism evidence="3 4">
    <name type="scientific">Wickerhamomyces pijperi</name>
    <name type="common">Yeast</name>
    <name type="synonym">Pichia pijperi</name>
    <dbReference type="NCBI Taxonomy" id="599730"/>
    <lineage>
        <taxon>Eukaryota</taxon>
        <taxon>Fungi</taxon>
        <taxon>Dikarya</taxon>
        <taxon>Ascomycota</taxon>
        <taxon>Saccharomycotina</taxon>
        <taxon>Saccharomycetes</taxon>
        <taxon>Phaffomycetales</taxon>
        <taxon>Wickerhamomycetaceae</taxon>
        <taxon>Wickerhamomyces</taxon>
    </lineage>
</organism>
<keyword evidence="4" id="KW-1185">Reference proteome</keyword>
<feature type="region of interest" description="Disordered" evidence="1">
    <location>
        <begin position="50"/>
        <end position="76"/>
    </location>
</feature>
<dbReference type="InterPro" id="IPR003169">
    <property type="entry name" value="GYF"/>
</dbReference>
<dbReference type="GO" id="GO:0005829">
    <property type="term" value="C:cytosol"/>
    <property type="evidence" value="ECO:0007669"/>
    <property type="project" value="TreeGrafter"/>
</dbReference>
<reference evidence="3" key="1">
    <citation type="journal article" date="2021" name="Open Biol.">
        <title>Shared evolutionary footprints suggest mitochondrial oxidative damage underlies multiple complex I losses in fungi.</title>
        <authorList>
            <person name="Schikora-Tamarit M.A."/>
            <person name="Marcet-Houben M."/>
            <person name="Nosek J."/>
            <person name="Gabaldon T."/>
        </authorList>
    </citation>
    <scope>NUCLEOTIDE SEQUENCE</scope>
    <source>
        <strain evidence="3">CBS2887</strain>
    </source>
</reference>
<feature type="compositionally biased region" description="Polar residues" evidence="1">
    <location>
        <begin position="21"/>
        <end position="37"/>
    </location>
</feature>
<dbReference type="OrthoDB" id="48509at2759"/>
<reference evidence="3" key="2">
    <citation type="submission" date="2021-01" db="EMBL/GenBank/DDBJ databases">
        <authorList>
            <person name="Schikora-Tamarit M.A."/>
        </authorList>
    </citation>
    <scope>NUCLEOTIDE SEQUENCE</scope>
    <source>
        <strain evidence="3">CBS2887</strain>
    </source>
</reference>
<name>A0A9P8Q013_WICPI</name>
<evidence type="ECO:0000256" key="1">
    <source>
        <dbReference type="SAM" id="MobiDB-lite"/>
    </source>
</evidence>
<dbReference type="InterPro" id="IPR035445">
    <property type="entry name" value="GYF-like_dom_sf"/>
</dbReference>
<dbReference type="InterPro" id="IPR051640">
    <property type="entry name" value="GRB10-interact_GYF"/>
</dbReference>
<evidence type="ECO:0000313" key="4">
    <source>
        <dbReference type="Proteomes" id="UP000774326"/>
    </source>
</evidence>
<feature type="compositionally biased region" description="Low complexity" evidence="1">
    <location>
        <begin position="466"/>
        <end position="483"/>
    </location>
</feature>